<sequence>MEDKRLGPITLQKNKNIYNKQLEFALNQEKNQ</sequence>
<comment type="caution">
    <text evidence="1">The sequence shown here is derived from an EMBL/GenBank/DDBJ whole genome shotgun (WGS) entry which is preliminary data.</text>
</comment>
<dbReference type="Proteomes" id="UP001236620">
    <property type="component" value="Unassembled WGS sequence"/>
</dbReference>
<evidence type="ECO:0000313" key="2">
    <source>
        <dbReference type="Proteomes" id="UP001236620"/>
    </source>
</evidence>
<proteinExistence type="predicted"/>
<reference evidence="1" key="1">
    <citation type="submission" date="2023-07" db="EMBL/GenBank/DDBJ databases">
        <title>Genomic Encyclopedia of Type Strains, Phase IV (KMG-IV): sequencing the most valuable type-strain genomes for metagenomic binning, comparative biology and taxonomic classification.</title>
        <authorList>
            <person name="Goeker M."/>
        </authorList>
    </citation>
    <scope>NUCLEOTIDE SEQUENCE [LARGE SCALE GENOMIC DNA]</scope>
    <source>
        <strain evidence="1">DSM 22019</strain>
    </source>
</reference>
<accession>A0ABU0NEG5</accession>
<dbReference type="EMBL" id="JAUSWP010000001">
    <property type="protein sequence ID" value="MDQ0567507.1"/>
    <property type="molecule type" value="Genomic_DNA"/>
</dbReference>
<evidence type="ECO:0000313" key="1">
    <source>
        <dbReference type="EMBL" id="MDQ0567507.1"/>
    </source>
</evidence>
<organism evidence="1 2">
    <name type="scientific">Mycoplasma yeatsii</name>
    <dbReference type="NCBI Taxonomy" id="51365"/>
    <lineage>
        <taxon>Bacteria</taxon>
        <taxon>Bacillati</taxon>
        <taxon>Mycoplasmatota</taxon>
        <taxon>Mollicutes</taxon>
        <taxon>Mycoplasmataceae</taxon>
        <taxon>Mycoplasma</taxon>
    </lineage>
</organism>
<keyword evidence="2" id="KW-1185">Reference proteome</keyword>
<gene>
    <name evidence="1" type="ORF">J2Z63_000128</name>
</gene>
<protein>
    <submittedName>
        <fullName evidence="1">Uncharacterized protein</fullName>
    </submittedName>
</protein>
<name>A0ABU0NEG5_9MOLU</name>